<dbReference type="GeneID" id="24107620"/>
<dbReference type="InterPro" id="IPR047141">
    <property type="entry name" value="Stealth"/>
</dbReference>
<organism evidence="3 4">
    <name type="scientific">Pseudozyma hubeiensis (strain SY62)</name>
    <name type="common">Yeast</name>
    <dbReference type="NCBI Taxonomy" id="1305764"/>
    <lineage>
        <taxon>Eukaryota</taxon>
        <taxon>Fungi</taxon>
        <taxon>Dikarya</taxon>
        <taxon>Basidiomycota</taxon>
        <taxon>Ustilaginomycotina</taxon>
        <taxon>Ustilaginomycetes</taxon>
        <taxon>Ustilaginales</taxon>
        <taxon>Ustilaginaceae</taxon>
        <taxon>Pseudozyma</taxon>
    </lineage>
</organism>
<gene>
    <name evidence="3" type="ORF">PHSY_002327</name>
</gene>
<keyword evidence="1" id="KW-0808">Transferase</keyword>
<sequence>MSSASSLPAPSRGARILRTRLVLLGLPGFIALVLLTNAFYRRDVSSQPINDSAALASDAAQEDLRRDECWAQWFRAGTICKHPPRAWSRQDKLDLIWVWSNSSLRPHGDDASSDLLRYSWRSAQQHMQSGFGTVTLLTPDADVGAAAAAAAAESGACTNAYQDDRRAMYSGQRPCWLAPSDPVYRPPSLLHHRQVACSEGSDLSSDACSSASIVGASAAASTSMLLAAQAPQLSDVRLVTASHHIFAEPVSSADFWNPLYGLTFRISADASQVGDMASAPVAGTDDVPIFRANTLLDHRFGARSRRKLVDLPLSISKPVLLELQQIWPKELSSIQPTVDLASLHAHYTIERFREALLWSFLVAKHDIDGDGVYSAQEASALLHDLGLKDLSKPTFPPVYTPVRTTNDESTVAKNLERAGLYVRRSHQSMQSSMDGSAMYRPRVSDEEQGSALCQVHSDCVAPLLQSTSSKVRPSVSELFGHIVQQKTACGDCMLLHLVGQSGKQGLSAFLPPPDLVMPSLTTLPLTSTFKDSDFSIKPFSAGKEAKRLDVVTALLARYAHSVILIEPHITPTMANRSATALDLTYLELSSSSAVSFKQHGPPSDPHHDEDPWIWTRYVRAWLGTRFPFAMRFESPTTEL</sequence>
<evidence type="ECO:0008006" key="5">
    <source>
        <dbReference type="Google" id="ProtNLM"/>
    </source>
</evidence>
<dbReference type="EMBL" id="DF238785">
    <property type="protein sequence ID" value="GAC94754.1"/>
    <property type="molecule type" value="Genomic_DNA"/>
</dbReference>
<dbReference type="Proteomes" id="UP000014071">
    <property type="component" value="Unassembled WGS sequence"/>
</dbReference>
<keyword evidence="2" id="KW-0812">Transmembrane</keyword>
<evidence type="ECO:0000256" key="2">
    <source>
        <dbReference type="SAM" id="Phobius"/>
    </source>
</evidence>
<dbReference type="AlphaFoldDB" id="R9P0U4"/>
<evidence type="ECO:0000313" key="4">
    <source>
        <dbReference type="Proteomes" id="UP000014071"/>
    </source>
</evidence>
<feature type="transmembrane region" description="Helical" evidence="2">
    <location>
        <begin position="21"/>
        <end position="40"/>
    </location>
</feature>
<name>R9P0U4_PSEHS</name>
<dbReference type="PANTHER" id="PTHR24045:SF0">
    <property type="entry name" value="N-ACETYLGLUCOSAMINE-1-PHOSPHOTRANSFERASE SUBUNITS ALPHA_BETA"/>
    <property type="match status" value="1"/>
</dbReference>
<dbReference type="GO" id="GO:0005794">
    <property type="term" value="C:Golgi apparatus"/>
    <property type="evidence" value="ECO:0007669"/>
    <property type="project" value="TreeGrafter"/>
</dbReference>
<dbReference type="OrthoDB" id="263283at2759"/>
<keyword evidence="2" id="KW-1133">Transmembrane helix</keyword>
<dbReference type="HOGENOM" id="CLU_023313_0_0_1"/>
<dbReference type="GO" id="GO:0003976">
    <property type="term" value="F:UDP-N-acetylglucosamine-lysosomal-enzyme N-acetylglucosaminephosphotransferase activity"/>
    <property type="evidence" value="ECO:0007669"/>
    <property type="project" value="TreeGrafter"/>
</dbReference>
<dbReference type="eggNOG" id="ENOG502QQMR">
    <property type="taxonomic scope" value="Eukaryota"/>
</dbReference>
<proteinExistence type="predicted"/>
<evidence type="ECO:0000313" key="3">
    <source>
        <dbReference type="EMBL" id="GAC94754.1"/>
    </source>
</evidence>
<accession>R9P0U4</accession>
<dbReference type="GO" id="GO:0046835">
    <property type="term" value="P:carbohydrate phosphorylation"/>
    <property type="evidence" value="ECO:0007669"/>
    <property type="project" value="TreeGrafter"/>
</dbReference>
<keyword evidence="4" id="KW-1185">Reference proteome</keyword>
<dbReference type="RefSeq" id="XP_012188341.1">
    <property type="nucleotide sequence ID" value="XM_012332951.1"/>
</dbReference>
<protein>
    <recommendedName>
        <fullName evidence="5">EF-hand domain-containing protein</fullName>
    </recommendedName>
</protein>
<keyword evidence="2" id="KW-0472">Membrane</keyword>
<reference evidence="4" key="1">
    <citation type="journal article" date="2013" name="Genome Announc.">
        <title>Draft genome sequence of the basidiomycetous yeast-like fungus Pseudozyma hubeiensis SY62, which produces an abundant amount of the biosurfactant mannosylerythritol lipids.</title>
        <authorList>
            <person name="Konishi M."/>
            <person name="Hatada Y."/>
            <person name="Horiuchi J."/>
        </authorList>
    </citation>
    <scope>NUCLEOTIDE SEQUENCE [LARGE SCALE GENOMIC DNA]</scope>
    <source>
        <strain evidence="4">SY62</strain>
    </source>
</reference>
<evidence type="ECO:0000256" key="1">
    <source>
        <dbReference type="ARBA" id="ARBA00022679"/>
    </source>
</evidence>
<dbReference type="STRING" id="1305764.R9P0U4"/>
<dbReference type="PANTHER" id="PTHR24045">
    <property type="match status" value="1"/>
</dbReference>